<evidence type="ECO:0000313" key="2">
    <source>
        <dbReference type="EMBL" id="EOA14077.1"/>
    </source>
</evidence>
<feature type="transmembrane region" description="Helical" evidence="1">
    <location>
        <begin position="49"/>
        <end position="73"/>
    </location>
</feature>
<feature type="transmembrane region" description="Helical" evidence="1">
    <location>
        <begin position="126"/>
        <end position="145"/>
    </location>
</feature>
<dbReference type="Proteomes" id="UP000029121">
    <property type="component" value="Unassembled WGS sequence"/>
</dbReference>
<gene>
    <name evidence="2" type="ORF">CARUB_v10027214mg</name>
</gene>
<keyword evidence="3" id="KW-1185">Reference proteome</keyword>
<evidence type="ECO:0000256" key="1">
    <source>
        <dbReference type="SAM" id="Phobius"/>
    </source>
</evidence>
<organism evidence="2 3">
    <name type="scientific">Capsella rubella</name>
    <dbReference type="NCBI Taxonomy" id="81985"/>
    <lineage>
        <taxon>Eukaryota</taxon>
        <taxon>Viridiplantae</taxon>
        <taxon>Streptophyta</taxon>
        <taxon>Embryophyta</taxon>
        <taxon>Tracheophyta</taxon>
        <taxon>Spermatophyta</taxon>
        <taxon>Magnoliopsida</taxon>
        <taxon>eudicotyledons</taxon>
        <taxon>Gunneridae</taxon>
        <taxon>Pentapetalae</taxon>
        <taxon>rosids</taxon>
        <taxon>malvids</taxon>
        <taxon>Brassicales</taxon>
        <taxon>Brassicaceae</taxon>
        <taxon>Camelineae</taxon>
        <taxon>Capsella</taxon>
    </lineage>
</organism>
<dbReference type="EMBL" id="KB870812">
    <property type="protein sequence ID" value="EOA14077.1"/>
    <property type="molecule type" value="Genomic_DNA"/>
</dbReference>
<name>R0EXU4_9BRAS</name>
<evidence type="ECO:0008006" key="4">
    <source>
        <dbReference type="Google" id="ProtNLM"/>
    </source>
</evidence>
<sequence>MYMSVRFPLLQVPQYEEDSVFVQSLSRRQSVAHNVPGFDTEMNHQDPSFSLGVLCVVVGMCAGLVFMVVDGCVSKFQPFQPSSHKIVSHREPLNWYFGVSRRMLFLVCGMVWIIKDPFFRPTFVSSTLVAATHALEAATIAALVLGCSRRACSSICQDLMLLHSIGGLADKFEDVLVDTFEL</sequence>
<accession>R0EXU4</accession>
<keyword evidence="1" id="KW-0812">Transmembrane</keyword>
<keyword evidence="1" id="KW-1133">Transmembrane helix</keyword>
<feature type="transmembrane region" description="Helical" evidence="1">
    <location>
        <begin position="93"/>
        <end position="114"/>
    </location>
</feature>
<keyword evidence="1" id="KW-0472">Membrane</keyword>
<dbReference type="AlphaFoldDB" id="R0EXU4"/>
<proteinExistence type="predicted"/>
<evidence type="ECO:0000313" key="3">
    <source>
        <dbReference type="Proteomes" id="UP000029121"/>
    </source>
</evidence>
<protein>
    <recommendedName>
        <fullName evidence="4">Transmembrane protein</fullName>
    </recommendedName>
</protein>
<reference evidence="3" key="1">
    <citation type="journal article" date="2013" name="Nat. Genet.">
        <title>The Capsella rubella genome and the genomic consequences of rapid mating system evolution.</title>
        <authorList>
            <person name="Slotte T."/>
            <person name="Hazzouri K.M."/>
            <person name="Agren J.A."/>
            <person name="Koenig D."/>
            <person name="Maumus F."/>
            <person name="Guo Y.L."/>
            <person name="Steige K."/>
            <person name="Platts A.E."/>
            <person name="Escobar J.S."/>
            <person name="Newman L.K."/>
            <person name="Wang W."/>
            <person name="Mandakova T."/>
            <person name="Vello E."/>
            <person name="Smith L.M."/>
            <person name="Henz S.R."/>
            <person name="Steffen J."/>
            <person name="Takuno S."/>
            <person name="Brandvain Y."/>
            <person name="Coop G."/>
            <person name="Andolfatto P."/>
            <person name="Hu T.T."/>
            <person name="Blanchette M."/>
            <person name="Clark R.M."/>
            <person name="Quesneville H."/>
            <person name="Nordborg M."/>
            <person name="Gaut B.S."/>
            <person name="Lysak M.A."/>
            <person name="Jenkins J."/>
            <person name="Grimwood J."/>
            <person name="Chapman J."/>
            <person name="Prochnik S."/>
            <person name="Shu S."/>
            <person name="Rokhsar D."/>
            <person name="Schmutz J."/>
            <person name="Weigel D."/>
            <person name="Wright S.I."/>
        </authorList>
    </citation>
    <scope>NUCLEOTIDE SEQUENCE [LARGE SCALE GENOMIC DNA]</scope>
    <source>
        <strain evidence="3">cv. Monte Gargano</strain>
    </source>
</reference>